<gene>
    <name evidence="1" type="ORF">Tco025E_02823</name>
</gene>
<reference evidence="1 2" key="1">
    <citation type="journal article" date="2018" name="BMC Genomics">
        <title>Genomic comparison of Trypanosoma conorhini and Trypanosoma rangeli to Trypanosoma cruzi strains of high and low virulence.</title>
        <authorList>
            <person name="Bradwell K.R."/>
            <person name="Koparde V.N."/>
            <person name="Matveyev A.V."/>
            <person name="Serrano M.G."/>
            <person name="Alves J.M."/>
            <person name="Parikh H."/>
            <person name="Huang B."/>
            <person name="Lee V."/>
            <person name="Espinosa-Alvarez O."/>
            <person name="Ortiz P.A."/>
            <person name="Costa-Martins A.G."/>
            <person name="Teixeira M.M."/>
            <person name="Buck G.A."/>
        </authorList>
    </citation>
    <scope>NUCLEOTIDE SEQUENCE [LARGE SCALE GENOMIC DNA]</scope>
    <source>
        <strain evidence="1 2">025E</strain>
    </source>
</reference>
<dbReference type="EMBL" id="MKKU01000118">
    <property type="protein sequence ID" value="RNF23409.1"/>
    <property type="molecule type" value="Genomic_DNA"/>
</dbReference>
<sequence length="122" mass="13417">MRQQESLSSRKRSHRSGVAACLFLLTAAAVAVFLLTFCAGFGEDPQPPAAAAAPALAAQGPPTGVAAEAFRGLPHGHLRMWRRHEHLVVLGIPSVDDEPRRRRRNLQRWTCWRFPGVATRAE</sequence>
<protein>
    <submittedName>
        <fullName evidence="1">UDP-Gal or UDP-GlcNAc-dependent glycosyltransferase</fullName>
    </submittedName>
</protein>
<dbReference type="AlphaFoldDB" id="A0A3R7LYZ5"/>
<evidence type="ECO:0000313" key="2">
    <source>
        <dbReference type="Proteomes" id="UP000284403"/>
    </source>
</evidence>
<keyword evidence="1" id="KW-0808">Transferase</keyword>
<comment type="caution">
    <text evidence="1">The sequence shown here is derived from an EMBL/GenBank/DDBJ whole genome shotgun (WGS) entry which is preliminary data.</text>
</comment>
<accession>A0A3R7LYZ5</accession>
<dbReference type="RefSeq" id="XP_029230152.1">
    <property type="nucleotide sequence ID" value="XM_029369746.1"/>
</dbReference>
<name>A0A3R7LYZ5_9TRYP</name>
<dbReference type="Proteomes" id="UP000284403">
    <property type="component" value="Unassembled WGS sequence"/>
</dbReference>
<dbReference type="GeneID" id="40316434"/>
<organism evidence="1 2">
    <name type="scientific">Trypanosoma conorhini</name>
    <dbReference type="NCBI Taxonomy" id="83891"/>
    <lineage>
        <taxon>Eukaryota</taxon>
        <taxon>Discoba</taxon>
        <taxon>Euglenozoa</taxon>
        <taxon>Kinetoplastea</taxon>
        <taxon>Metakinetoplastina</taxon>
        <taxon>Trypanosomatida</taxon>
        <taxon>Trypanosomatidae</taxon>
        <taxon>Trypanosoma</taxon>
    </lineage>
</organism>
<keyword evidence="2" id="KW-1185">Reference proteome</keyword>
<dbReference type="GO" id="GO:0016740">
    <property type="term" value="F:transferase activity"/>
    <property type="evidence" value="ECO:0007669"/>
    <property type="project" value="UniProtKB-KW"/>
</dbReference>
<dbReference type="OrthoDB" id="250729at2759"/>
<proteinExistence type="predicted"/>
<evidence type="ECO:0000313" key="1">
    <source>
        <dbReference type="EMBL" id="RNF23409.1"/>
    </source>
</evidence>